<dbReference type="Pfam" id="PF03929">
    <property type="entry name" value="PepSY_TM"/>
    <property type="match status" value="1"/>
</dbReference>
<feature type="transmembrane region" description="Helical" evidence="1">
    <location>
        <begin position="143"/>
        <end position="164"/>
    </location>
</feature>
<evidence type="ECO:0000313" key="3">
    <source>
        <dbReference type="Proteomes" id="UP000600139"/>
    </source>
</evidence>
<evidence type="ECO:0000313" key="2">
    <source>
        <dbReference type="EMBL" id="MBK1815249.1"/>
    </source>
</evidence>
<feature type="transmembrane region" description="Helical" evidence="1">
    <location>
        <begin position="196"/>
        <end position="216"/>
    </location>
</feature>
<dbReference type="Proteomes" id="UP000600139">
    <property type="component" value="Unassembled WGS sequence"/>
</dbReference>
<reference evidence="2" key="1">
    <citation type="submission" date="2021-01" db="EMBL/GenBank/DDBJ databases">
        <title>Modified the classification status of verrucomicrobia.</title>
        <authorList>
            <person name="Feng X."/>
        </authorList>
    </citation>
    <scope>NUCLEOTIDE SEQUENCE</scope>
    <source>
        <strain evidence="2">JCM 18052</strain>
    </source>
</reference>
<dbReference type="RefSeq" id="WP_200350218.1">
    <property type="nucleotide sequence ID" value="NZ_BAABHZ010000012.1"/>
</dbReference>
<dbReference type="EMBL" id="JAENIK010000008">
    <property type="protein sequence ID" value="MBK1815249.1"/>
    <property type="molecule type" value="Genomic_DNA"/>
</dbReference>
<feature type="transmembrane region" description="Helical" evidence="1">
    <location>
        <begin position="353"/>
        <end position="374"/>
    </location>
</feature>
<feature type="transmembrane region" description="Helical" evidence="1">
    <location>
        <begin position="7"/>
        <end position="34"/>
    </location>
</feature>
<keyword evidence="1" id="KW-1133">Transmembrane helix</keyword>
<evidence type="ECO:0000256" key="1">
    <source>
        <dbReference type="SAM" id="Phobius"/>
    </source>
</evidence>
<dbReference type="PANTHER" id="PTHR34219">
    <property type="entry name" value="IRON-REGULATED INNER MEMBRANE PROTEIN-RELATED"/>
    <property type="match status" value="1"/>
</dbReference>
<name>A0A934R1U1_9BACT</name>
<protein>
    <submittedName>
        <fullName evidence="2">PepSY domain-containing protein</fullName>
    </submittedName>
</protein>
<dbReference type="PANTHER" id="PTHR34219:SF3">
    <property type="entry name" value="BLL7967 PROTEIN"/>
    <property type="match status" value="1"/>
</dbReference>
<sequence length="396" mass="43780">MPFRKIIFWLHLIAGLIAGAVIAVMSVTGIGIAFEEEILKWFDRKVSRIEVRPASGEKLPLMELKQRVESARPGFRVTSVVIHRDPTLAWEFHADGDGPLYVDPYSGATNDTRSHGAHEVIHKLEEWHRWLGDKDGQASVGRLVTGVSNLMFVVVCVSGLYLWFPRSWGRRALRPLVGLKFGYKGKARDFNLHNVFGFWSLPVLLVLGGTAVAISFEWGHRLVFTVAGEEAPKSRNYGMMFVPPPVVPVPSEGAARLPLDEAFARVATAFPDWKSISLEQFPAVSGPAIEPLDFGVTLPDHMPSRAYIPVKSDPFTGGILQAVRFQDRSPGLQARVWMRFLHTGGAFGLPGKIIASLACAASLVLVWTGFALSWRRFFGKRRRSVPSASSPDFPSP</sequence>
<keyword evidence="1" id="KW-0812">Transmembrane</keyword>
<organism evidence="2 3">
    <name type="scientific">Luteolibacter yonseiensis</name>
    <dbReference type="NCBI Taxonomy" id="1144680"/>
    <lineage>
        <taxon>Bacteria</taxon>
        <taxon>Pseudomonadati</taxon>
        <taxon>Verrucomicrobiota</taxon>
        <taxon>Verrucomicrobiia</taxon>
        <taxon>Verrucomicrobiales</taxon>
        <taxon>Verrucomicrobiaceae</taxon>
        <taxon>Luteolibacter</taxon>
    </lineage>
</organism>
<accession>A0A934R1U1</accession>
<gene>
    <name evidence="2" type="ORF">JIN84_06470</name>
</gene>
<keyword evidence="1" id="KW-0472">Membrane</keyword>
<keyword evidence="3" id="KW-1185">Reference proteome</keyword>
<dbReference type="InterPro" id="IPR005625">
    <property type="entry name" value="PepSY-ass_TM"/>
</dbReference>
<proteinExistence type="predicted"/>
<dbReference type="AlphaFoldDB" id="A0A934R1U1"/>
<comment type="caution">
    <text evidence="2">The sequence shown here is derived from an EMBL/GenBank/DDBJ whole genome shotgun (WGS) entry which is preliminary data.</text>
</comment>